<dbReference type="EMBL" id="BMAR01000001">
    <property type="protein sequence ID" value="GFR40615.1"/>
    <property type="molecule type" value="Genomic_DNA"/>
</dbReference>
<accession>A0AAD3DF35</accession>
<evidence type="ECO:0000313" key="3">
    <source>
        <dbReference type="EMBL" id="GFR40615.1"/>
    </source>
</evidence>
<dbReference type="Proteomes" id="UP001054857">
    <property type="component" value="Unassembled WGS sequence"/>
</dbReference>
<dbReference type="AlphaFoldDB" id="A0AAD3DF35"/>
<comment type="caution">
    <text evidence="3">The sequence shown here is derived from an EMBL/GenBank/DDBJ whole genome shotgun (WGS) entry which is preliminary data.</text>
</comment>
<dbReference type="SUPFAM" id="SSF53335">
    <property type="entry name" value="S-adenosyl-L-methionine-dependent methyltransferases"/>
    <property type="match status" value="1"/>
</dbReference>
<dbReference type="Gene3D" id="3.40.50.150">
    <property type="entry name" value="Vaccinia Virus protein VP39"/>
    <property type="match status" value="1"/>
</dbReference>
<evidence type="ECO:0000259" key="2">
    <source>
        <dbReference type="Pfam" id="PF08241"/>
    </source>
</evidence>
<reference evidence="3 4" key="1">
    <citation type="journal article" date="2021" name="Sci. Rep.">
        <title>Genome sequencing of the multicellular alga Astrephomene provides insights into convergent evolution of germ-soma differentiation.</title>
        <authorList>
            <person name="Yamashita S."/>
            <person name="Yamamoto K."/>
            <person name="Matsuzaki R."/>
            <person name="Suzuki S."/>
            <person name="Yamaguchi H."/>
            <person name="Hirooka S."/>
            <person name="Minakuchi Y."/>
            <person name="Miyagishima S."/>
            <person name="Kawachi M."/>
            <person name="Toyoda A."/>
            <person name="Nozaki H."/>
        </authorList>
    </citation>
    <scope>NUCLEOTIDE SEQUENCE [LARGE SCALE GENOMIC DNA]</scope>
    <source>
        <strain evidence="3 4">NIES-4017</strain>
    </source>
</reference>
<evidence type="ECO:0000313" key="4">
    <source>
        <dbReference type="Proteomes" id="UP001054857"/>
    </source>
</evidence>
<gene>
    <name evidence="3" type="ORF">Agub_g1196</name>
</gene>
<dbReference type="PANTHER" id="PTHR42912:SF80">
    <property type="entry name" value="METHYLTRANSFERASE DOMAIN-CONTAINING PROTEIN"/>
    <property type="match status" value="1"/>
</dbReference>
<sequence length="384" mass="43294">MANPSTALGSRAGQRLPSCSARNVFSARKPQRAVSVVTRAQMMTSAPDREKPEWTGDSVLSRVVNWAIGNPALYGVMKVFAKKAMKSSAESRGILWDAHVADMQKRKELEAIKSELEDPTLQPYPPYYMVPFHAYRTGNLEWLAAFEVQPATYAMGIRTFKANPEWSAEKCFVEMRSRMTDAIKAYVARHGLRSPSLIADMGCSTGISTRWFAQQFPDAQQITGLDLSTYFLSVAEWERRRAEQGQQPPAQSLPPVRPGQRSAPIKYVHGMCERSPFADGSQDMVVFNFVTHECPQAAIDDFIAESMRVLRPGGVLTFIDNNPRSKTIQNLPPYLFTLMKSTEPWSDEYYSYDLEAGMRRAGFKEVVTEETDHRHRTVMGYKPL</sequence>
<feature type="region of interest" description="Disordered" evidence="1">
    <location>
        <begin position="241"/>
        <end position="260"/>
    </location>
</feature>
<protein>
    <recommendedName>
        <fullName evidence="2">Methyltransferase type 11 domain-containing protein</fullName>
    </recommendedName>
</protein>
<dbReference type="InterPro" id="IPR013216">
    <property type="entry name" value="Methyltransf_11"/>
</dbReference>
<dbReference type="InterPro" id="IPR050508">
    <property type="entry name" value="Methyltransf_Superfamily"/>
</dbReference>
<feature type="domain" description="Methyltransferase type 11" evidence="2">
    <location>
        <begin position="200"/>
        <end position="317"/>
    </location>
</feature>
<dbReference type="Pfam" id="PF08241">
    <property type="entry name" value="Methyltransf_11"/>
    <property type="match status" value="1"/>
</dbReference>
<dbReference type="CDD" id="cd02440">
    <property type="entry name" value="AdoMet_MTases"/>
    <property type="match status" value="1"/>
</dbReference>
<dbReference type="InterPro" id="IPR029063">
    <property type="entry name" value="SAM-dependent_MTases_sf"/>
</dbReference>
<keyword evidence="4" id="KW-1185">Reference proteome</keyword>
<dbReference type="PANTHER" id="PTHR42912">
    <property type="entry name" value="METHYLTRANSFERASE"/>
    <property type="match status" value="1"/>
</dbReference>
<organism evidence="3 4">
    <name type="scientific">Astrephomene gubernaculifera</name>
    <dbReference type="NCBI Taxonomy" id="47775"/>
    <lineage>
        <taxon>Eukaryota</taxon>
        <taxon>Viridiplantae</taxon>
        <taxon>Chlorophyta</taxon>
        <taxon>core chlorophytes</taxon>
        <taxon>Chlorophyceae</taxon>
        <taxon>CS clade</taxon>
        <taxon>Chlamydomonadales</taxon>
        <taxon>Astrephomenaceae</taxon>
        <taxon>Astrephomene</taxon>
    </lineage>
</organism>
<proteinExistence type="predicted"/>
<evidence type="ECO:0000256" key="1">
    <source>
        <dbReference type="SAM" id="MobiDB-lite"/>
    </source>
</evidence>
<name>A0AAD3DF35_9CHLO</name>
<dbReference type="GO" id="GO:0008757">
    <property type="term" value="F:S-adenosylmethionine-dependent methyltransferase activity"/>
    <property type="evidence" value="ECO:0007669"/>
    <property type="project" value="InterPro"/>
</dbReference>